<feature type="coiled-coil region" evidence="1">
    <location>
        <begin position="725"/>
        <end position="752"/>
    </location>
</feature>
<feature type="region of interest" description="Disordered" evidence="2">
    <location>
        <begin position="178"/>
        <end position="222"/>
    </location>
</feature>
<dbReference type="AlphaFoldDB" id="A0A7I8W6S6"/>
<proteinExistence type="predicted"/>
<dbReference type="Gene3D" id="2.30.29.30">
    <property type="entry name" value="Pleckstrin-homology domain (PH domain)/Phosphotyrosine-binding domain (PTB)"/>
    <property type="match status" value="1"/>
</dbReference>
<evidence type="ECO:0000256" key="1">
    <source>
        <dbReference type="SAM" id="Coils"/>
    </source>
</evidence>
<evidence type="ECO:0000259" key="3">
    <source>
        <dbReference type="PROSITE" id="PS50003"/>
    </source>
</evidence>
<dbReference type="InterPro" id="IPR050302">
    <property type="entry name" value="Rab_GAP_TBC_domain"/>
</dbReference>
<feature type="region of interest" description="Disordered" evidence="2">
    <location>
        <begin position="107"/>
        <end position="146"/>
    </location>
</feature>
<feature type="coiled-coil region" evidence="1">
    <location>
        <begin position="227"/>
        <end position="348"/>
    </location>
</feature>
<dbReference type="SMART" id="SM00233">
    <property type="entry name" value="PH"/>
    <property type="match status" value="1"/>
</dbReference>
<evidence type="ECO:0000313" key="6">
    <source>
        <dbReference type="Proteomes" id="UP000549394"/>
    </source>
</evidence>
<dbReference type="SUPFAM" id="SSF47923">
    <property type="entry name" value="Ypt/Rab-GAP domain of gyp1p"/>
    <property type="match status" value="2"/>
</dbReference>
<dbReference type="Pfam" id="PF19056">
    <property type="entry name" value="WD40_2"/>
    <property type="match status" value="1"/>
</dbReference>
<dbReference type="SUPFAM" id="SSF50729">
    <property type="entry name" value="PH domain-like"/>
    <property type="match status" value="1"/>
</dbReference>
<keyword evidence="1" id="KW-0175">Coiled coil</keyword>
<dbReference type="SUPFAM" id="SSF50998">
    <property type="entry name" value="Quinoprotein alcohol dehydrogenase-like"/>
    <property type="match status" value="1"/>
</dbReference>
<dbReference type="EMBL" id="CAJFCJ010000019">
    <property type="protein sequence ID" value="CAD5123603.1"/>
    <property type="molecule type" value="Genomic_DNA"/>
</dbReference>
<protein>
    <submittedName>
        <fullName evidence="5">DgyrCDS11933</fullName>
    </submittedName>
</protein>
<dbReference type="OrthoDB" id="44736at2759"/>
<dbReference type="GO" id="GO:0031267">
    <property type="term" value="F:small GTPase binding"/>
    <property type="evidence" value="ECO:0007669"/>
    <property type="project" value="TreeGrafter"/>
</dbReference>
<keyword evidence="6" id="KW-1185">Reference proteome</keyword>
<dbReference type="InterPro" id="IPR011047">
    <property type="entry name" value="Quinoprotein_ADH-like_sf"/>
</dbReference>
<feature type="compositionally biased region" description="Low complexity" evidence="2">
    <location>
        <begin position="109"/>
        <end position="123"/>
    </location>
</feature>
<dbReference type="Pfam" id="PF00566">
    <property type="entry name" value="RabGAP-TBC"/>
    <property type="match status" value="1"/>
</dbReference>
<feature type="domain" description="Rab-GAP TBC" evidence="4">
    <location>
        <begin position="466"/>
        <end position="662"/>
    </location>
</feature>
<evidence type="ECO:0000259" key="4">
    <source>
        <dbReference type="PROSITE" id="PS50086"/>
    </source>
</evidence>
<dbReference type="PANTHER" id="PTHR47219:SF20">
    <property type="entry name" value="TBC1 DOMAIN FAMILY MEMBER 2B"/>
    <property type="match status" value="1"/>
</dbReference>
<reference evidence="5 6" key="1">
    <citation type="submission" date="2020-08" db="EMBL/GenBank/DDBJ databases">
        <authorList>
            <person name="Hejnol A."/>
        </authorList>
    </citation>
    <scope>NUCLEOTIDE SEQUENCE [LARGE SCALE GENOMIC DNA]</scope>
</reference>
<dbReference type="InterPro" id="IPR035969">
    <property type="entry name" value="Rab-GAP_TBC_sf"/>
</dbReference>
<name>A0A7I8W6S6_9ANNE</name>
<dbReference type="Pfam" id="PF00169">
    <property type="entry name" value="PH"/>
    <property type="match status" value="1"/>
</dbReference>
<feature type="compositionally biased region" description="Polar residues" evidence="2">
    <location>
        <begin position="189"/>
        <end position="220"/>
    </location>
</feature>
<dbReference type="InterPro" id="IPR001849">
    <property type="entry name" value="PH_domain"/>
</dbReference>
<gene>
    <name evidence="5" type="ORF">DGYR_LOCUS11268</name>
</gene>
<evidence type="ECO:0000256" key="2">
    <source>
        <dbReference type="SAM" id="MobiDB-lite"/>
    </source>
</evidence>
<dbReference type="FunFam" id="1.10.8.270:FF:000026">
    <property type="entry name" value="TBC (Tre-2/Bub2/Cdc16) domain family"/>
    <property type="match status" value="1"/>
</dbReference>
<comment type="caution">
    <text evidence="5">The sequence shown here is derived from an EMBL/GenBank/DDBJ whole genome shotgun (WGS) entry which is preliminary data.</text>
</comment>
<dbReference type="PROSITE" id="PS50003">
    <property type="entry name" value="PH_DOMAIN"/>
    <property type="match status" value="1"/>
</dbReference>
<dbReference type="PROSITE" id="PS50086">
    <property type="entry name" value="TBC_RABGAP"/>
    <property type="match status" value="1"/>
</dbReference>
<sequence>MSGWCSLAGYLTYKAPGALGKLRGKRRQWFILDEKNTVLTFYKSEDEASLNKEPQGTIDVKNVAICTSADNSNQFIIVCDNKEHILTADNHESMMIWLVRIQAQKNRHSSSSSSNSNRSPYRNARSEDDADTTPFQDCRRRSEADIRLPRPLSDNIRRISTLISAPKGFDKDIDEVFSDRPHRKRKTGQDNLTPFSASQRSADSVFDSTQGTTPATNSPDSDFECRMADLEEELMDVKQAHKEALERENSYKLTLQRRDAVILEQDEKIGKLQEQVIKLEQRNRTPTNKNEEMRILRNQNNFLNAEIKRLTRLRVNEREASGSKDSRLYELENEIEQWKRDYVLLLQSCITVPTGDISDGVSVNLYGGDLHKNRVKQLLAEARSHNPSLPTFDKMASAALHVDGYGFKHSHSNEGLLLHYICTQLHQFYSATDLEVMHSDWKEVIASGPEALRQGTFILKRLVRSGVPAVMRPAVWKALIRSKVSNELEEKGLHYYDNLVSISRENEQVAKHRKQIALDLLRTMPSNVHFDSPNTDGIAKLHDVLMAFCLHRPETGYCQGMNFIAATALLLLDPHDAFWTLVAITEKCFSEDYFDSSLTGAQVDQEVLKELIAEKLPHLHNHLRRLDIDLTTITLNWFLAVFIDAVPFECQLRIWDCFLCEGPKVLFRFAVALLSMHGDGLLQRQDTISVMRYLKAVAKLTYDVDGLLHTAFNKLAPFPRRADITDRQKRQSKKLKAEMQRARAQCEKVLRVESFEGKALPLISCPIDNKQVLICFVKEDTSILYRADISLLLLHRLDIKIDGRVTCALSIQTGCIVLATVSKRFYKLHIDGEDCKIVWSCNLHAVMLCMAVHLEDDDCCRLFTGMADGTVGVMDRLNESDDDCLYVPISRCAVSALCVASDHLWVACGATIHIVHLETLDPIDKITVASDLLDQVLSMSSTPAGVWMVVRGSSLIQLWSPTNYTCLLQYETREGSNRLEEDETALNPTRITSMLTGRNGIWLGTANGQVMALDLISSVILTPPINNDSTSLDLGSASVSHLLEIPAGDFRSSTSSLASTTSLKDVTYDLKLIFRSKVSDNVVRCIVALSSPSDIKVVTAAGDVETDKNAVFVWGRKSNEEDDWLRESVQLASKVPDINFRSPCLQVQCNDKESSNMIQ</sequence>
<evidence type="ECO:0000313" key="5">
    <source>
        <dbReference type="EMBL" id="CAD5123603.1"/>
    </source>
</evidence>
<dbReference type="GO" id="GO:0005096">
    <property type="term" value="F:GTPase activator activity"/>
    <property type="evidence" value="ECO:0007669"/>
    <property type="project" value="TreeGrafter"/>
</dbReference>
<dbReference type="SMART" id="SM00164">
    <property type="entry name" value="TBC"/>
    <property type="match status" value="1"/>
</dbReference>
<dbReference type="Proteomes" id="UP000549394">
    <property type="component" value="Unassembled WGS sequence"/>
</dbReference>
<dbReference type="Gene3D" id="1.10.472.80">
    <property type="entry name" value="Ypt/Rab-GAP domain of gyp1p, domain 3"/>
    <property type="match status" value="1"/>
</dbReference>
<feature type="compositionally biased region" description="Basic and acidic residues" evidence="2">
    <location>
        <begin position="137"/>
        <end position="146"/>
    </location>
</feature>
<accession>A0A7I8W6S6</accession>
<dbReference type="InterPro" id="IPR000195">
    <property type="entry name" value="Rab-GAP-TBC_dom"/>
</dbReference>
<dbReference type="InterPro" id="IPR011993">
    <property type="entry name" value="PH-like_dom_sf"/>
</dbReference>
<dbReference type="PANTHER" id="PTHR47219">
    <property type="entry name" value="RAB GTPASE-ACTIVATING PROTEIN 1-LIKE"/>
    <property type="match status" value="1"/>
</dbReference>
<feature type="domain" description="PH" evidence="3">
    <location>
        <begin position="4"/>
        <end position="106"/>
    </location>
</feature>
<organism evidence="5 6">
    <name type="scientific">Dimorphilus gyrociliatus</name>
    <dbReference type="NCBI Taxonomy" id="2664684"/>
    <lineage>
        <taxon>Eukaryota</taxon>
        <taxon>Metazoa</taxon>
        <taxon>Spiralia</taxon>
        <taxon>Lophotrochozoa</taxon>
        <taxon>Annelida</taxon>
        <taxon>Polychaeta</taxon>
        <taxon>Polychaeta incertae sedis</taxon>
        <taxon>Dinophilidae</taxon>
        <taxon>Dimorphilus</taxon>
    </lineage>
</organism>
<dbReference type="Gene3D" id="1.10.8.270">
    <property type="entry name" value="putative rabgap domain of human tbc1 domain family member 14 like domains"/>
    <property type="match status" value="1"/>
</dbReference>